<evidence type="ECO:0000256" key="6">
    <source>
        <dbReference type="PROSITE-ProRule" id="PRU01248"/>
    </source>
</evidence>
<dbReference type="InterPro" id="IPR050090">
    <property type="entry name" value="Tyrosine_recombinase_XerCD"/>
</dbReference>
<evidence type="ECO:0000256" key="1">
    <source>
        <dbReference type="ARBA" id="ARBA00003283"/>
    </source>
</evidence>
<dbReference type="GO" id="GO:0003677">
    <property type="term" value="F:DNA binding"/>
    <property type="evidence" value="ECO:0007669"/>
    <property type="project" value="UniProtKB-UniRule"/>
</dbReference>
<dbReference type="InterPro" id="IPR010998">
    <property type="entry name" value="Integrase_recombinase_N"/>
</dbReference>
<dbReference type="RefSeq" id="WP_075367564.1">
    <property type="nucleotide sequence ID" value="NZ_MLBF01000128.1"/>
</dbReference>
<organism evidence="9 10">
    <name type="scientific">Desulfosporosinus metallidurans</name>
    <dbReference type="NCBI Taxonomy" id="1888891"/>
    <lineage>
        <taxon>Bacteria</taxon>
        <taxon>Bacillati</taxon>
        <taxon>Bacillota</taxon>
        <taxon>Clostridia</taxon>
        <taxon>Eubacteriales</taxon>
        <taxon>Desulfitobacteriaceae</taxon>
        <taxon>Desulfosporosinus</taxon>
    </lineage>
</organism>
<dbReference type="InterPro" id="IPR002104">
    <property type="entry name" value="Integrase_catalytic"/>
</dbReference>
<dbReference type="OrthoDB" id="9771888at2"/>
<dbReference type="PROSITE" id="PS51898">
    <property type="entry name" value="TYR_RECOMBINASE"/>
    <property type="match status" value="1"/>
</dbReference>
<dbReference type="PROSITE" id="PS51900">
    <property type="entry name" value="CB"/>
    <property type="match status" value="1"/>
</dbReference>
<dbReference type="GO" id="GO:0006310">
    <property type="term" value="P:DNA recombination"/>
    <property type="evidence" value="ECO:0007669"/>
    <property type="project" value="UniProtKB-KW"/>
</dbReference>
<dbReference type="PANTHER" id="PTHR30349">
    <property type="entry name" value="PHAGE INTEGRASE-RELATED"/>
    <property type="match status" value="1"/>
</dbReference>
<dbReference type="PANTHER" id="PTHR30349:SF41">
    <property type="entry name" value="INTEGRASE_RECOMBINASE PROTEIN MJ0367-RELATED"/>
    <property type="match status" value="1"/>
</dbReference>
<evidence type="ECO:0000256" key="4">
    <source>
        <dbReference type="ARBA" id="ARBA00023125"/>
    </source>
</evidence>
<keyword evidence="10" id="KW-1185">Reference proteome</keyword>
<dbReference type="GO" id="GO:0015074">
    <property type="term" value="P:DNA integration"/>
    <property type="evidence" value="ECO:0007669"/>
    <property type="project" value="UniProtKB-KW"/>
</dbReference>
<feature type="domain" description="Core-binding (CB)" evidence="8">
    <location>
        <begin position="8"/>
        <end position="101"/>
    </location>
</feature>
<evidence type="ECO:0000313" key="9">
    <source>
        <dbReference type="EMBL" id="OLN25230.1"/>
    </source>
</evidence>
<dbReference type="Gene3D" id="1.10.443.10">
    <property type="entry name" value="Intergrase catalytic core"/>
    <property type="match status" value="1"/>
</dbReference>
<evidence type="ECO:0000256" key="2">
    <source>
        <dbReference type="ARBA" id="ARBA00008857"/>
    </source>
</evidence>
<keyword evidence="5" id="KW-0233">DNA recombination</keyword>
<accession>A0A1Q8QD12</accession>
<dbReference type="InterPro" id="IPR013762">
    <property type="entry name" value="Integrase-like_cat_sf"/>
</dbReference>
<name>A0A1Q8QD12_9FIRM</name>
<dbReference type="Pfam" id="PF02899">
    <property type="entry name" value="Phage_int_SAM_1"/>
    <property type="match status" value="1"/>
</dbReference>
<dbReference type="InterPro" id="IPR004107">
    <property type="entry name" value="Integrase_SAM-like_N"/>
</dbReference>
<gene>
    <name evidence="9" type="ORF">DSOL_5359</name>
</gene>
<sequence length="348" mass="38642">MRATNESVALARHINAFLNEYVPSQKTRSAHTLKAYSDALSLYIGFLETEKGINSGNLNGDCFCAANVEDWLVWLMESRSCGPETCNNRLASLRAFLKYLGGRDVSYLHLSQAASRIERKKVYAKKVTGMSKKAVSALLEAPDSSTKAGRRDIALMVVMYSTAARIDEILSMKVEQLHLDADKPNITVIGKRGKIRTLYLLPKATAHLRAYIKDSHEATPNPSSFVFYSRNTGPTGKMSQNAVNKQLRKHAQTARAVCGEVPADIHAHQLRHAKSSHWLEDGMNIVQISFLLGHVQLQTTMVYLDITTEQEAKALATLEDENDKSAPKKWRSADGNLSAYCGVRTMKK</sequence>
<evidence type="ECO:0000259" key="7">
    <source>
        <dbReference type="PROSITE" id="PS51898"/>
    </source>
</evidence>
<dbReference type="InterPro" id="IPR011010">
    <property type="entry name" value="DNA_brk_join_enz"/>
</dbReference>
<dbReference type="STRING" id="1888891.DSOL_5359"/>
<evidence type="ECO:0000313" key="10">
    <source>
        <dbReference type="Proteomes" id="UP000186102"/>
    </source>
</evidence>
<feature type="domain" description="Tyr recombinase" evidence="7">
    <location>
        <begin position="125"/>
        <end position="316"/>
    </location>
</feature>
<reference evidence="9 10" key="1">
    <citation type="submission" date="2016-09" db="EMBL/GenBank/DDBJ databases">
        <title>Complete genome of Desulfosporosinus sp. OL.</title>
        <authorList>
            <person name="Mardanov A."/>
            <person name="Beletsky A."/>
            <person name="Panova A."/>
            <person name="Karnachuk O."/>
            <person name="Ravin N."/>
        </authorList>
    </citation>
    <scope>NUCLEOTIDE SEQUENCE [LARGE SCALE GENOMIC DNA]</scope>
    <source>
        <strain evidence="9 10">OL</strain>
    </source>
</reference>
<evidence type="ECO:0000256" key="3">
    <source>
        <dbReference type="ARBA" id="ARBA00022908"/>
    </source>
</evidence>
<evidence type="ECO:0000259" key="8">
    <source>
        <dbReference type="PROSITE" id="PS51900"/>
    </source>
</evidence>
<dbReference type="AlphaFoldDB" id="A0A1Q8QD12"/>
<dbReference type="EMBL" id="MLBF01000128">
    <property type="protein sequence ID" value="OLN25230.1"/>
    <property type="molecule type" value="Genomic_DNA"/>
</dbReference>
<keyword evidence="4 6" id="KW-0238">DNA-binding</keyword>
<dbReference type="Pfam" id="PF00589">
    <property type="entry name" value="Phage_integrase"/>
    <property type="match status" value="1"/>
</dbReference>
<keyword evidence="3" id="KW-0229">DNA integration</keyword>
<proteinExistence type="inferred from homology"/>
<dbReference type="SUPFAM" id="SSF56349">
    <property type="entry name" value="DNA breaking-rejoining enzymes"/>
    <property type="match status" value="1"/>
</dbReference>
<comment type="function">
    <text evidence="1">Site-specific tyrosine recombinase, which acts by catalyzing the cutting and rejoining of the recombining DNA molecules.</text>
</comment>
<evidence type="ECO:0000256" key="5">
    <source>
        <dbReference type="ARBA" id="ARBA00023172"/>
    </source>
</evidence>
<comment type="caution">
    <text evidence="9">The sequence shown here is derived from an EMBL/GenBank/DDBJ whole genome shotgun (WGS) entry which is preliminary data.</text>
</comment>
<protein>
    <submittedName>
        <fullName evidence="9">Putative integrase/recombinase</fullName>
    </submittedName>
</protein>
<dbReference type="Gene3D" id="1.10.150.130">
    <property type="match status" value="1"/>
</dbReference>
<dbReference type="Proteomes" id="UP000186102">
    <property type="component" value="Unassembled WGS sequence"/>
</dbReference>
<dbReference type="InterPro" id="IPR044068">
    <property type="entry name" value="CB"/>
</dbReference>
<comment type="similarity">
    <text evidence="2">Belongs to the 'phage' integrase family.</text>
</comment>